<keyword evidence="2" id="KW-0004">4Fe-4S</keyword>
<dbReference type="PANTHER" id="PTHR43787:SF10">
    <property type="entry name" value="COFACTOR MODIFYING PROTEIN"/>
    <property type="match status" value="1"/>
</dbReference>
<keyword evidence="9" id="KW-1185">Reference proteome</keyword>
<dbReference type="InterPro" id="IPR013785">
    <property type="entry name" value="Aldolase_TIM"/>
</dbReference>
<dbReference type="Proteomes" id="UP000199608">
    <property type="component" value="Unassembled WGS sequence"/>
</dbReference>
<dbReference type="SFLD" id="SFLDS00029">
    <property type="entry name" value="Radical_SAM"/>
    <property type="match status" value="1"/>
</dbReference>
<dbReference type="Pfam" id="PF04055">
    <property type="entry name" value="Radical_SAM"/>
    <property type="match status" value="1"/>
</dbReference>
<evidence type="ECO:0000313" key="9">
    <source>
        <dbReference type="Proteomes" id="UP000199608"/>
    </source>
</evidence>
<dbReference type="CDD" id="cd01335">
    <property type="entry name" value="Radical_SAM"/>
    <property type="match status" value="1"/>
</dbReference>
<protein>
    <submittedName>
        <fullName evidence="8">Iron-sulfur cluster-binding domain-containing protein</fullName>
    </submittedName>
</protein>
<dbReference type="GO" id="GO:0046872">
    <property type="term" value="F:metal ion binding"/>
    <property type="evidence" value="ECO:0007669"/>
    <property type="project" value="UniProtKB-KW"/>
</dbReference>
<keyword evidence="6" id="KW-0411">Iron-sulfur</keyword>
<dbReference type="InterPro" id="IPR058240">
    <property type="entry name" value="rSAM_sf"/>
</dbReference>
<dbReference type="EMBL" id="FNLL01000002">
    <property type="protein sequence ID" value="SDT85544.1"/>
    <property type="molecule type" value="Genomic_DNA"/>
</dbReference>
<proteinExistence type="predicted"/>
<sequence>MSMTIEKKKSFYFQSERFQDVNLEISNICNFNCWFCPRGAMTRPLGKMNFENFKKIIGNLKESDVISNIKIAGIGEPTLHPQLIKMVRYIKENTNFRVHLTTNASRFQDEDFRKMLLHAKIDKITISLRISNFSWSGNSVPTYLKEESYSDSVIKFINEKYESNSLSEVEIAFFKSSYYCRYIVGKKNDEYIDTKKLNAFIKKIGQKLNITIPSYDEFTDNIKSKLQYYIEIPITPGLIFRFDALNSWTTVVDRYRDKKNCYPAKYGACMGLLDHFAVFWNGDVSTCCLDFDVRNKLGNALEENIKKILYSHRAMRVAHELRRKRMPTKTCQICRGGKTRLEKLVNIVGTITQIK</sequence>
<organism evidence="8 9">
    <name type="scientific">Desulfobacula phenolica</name>
    <dbReference type="NCBI Taxonomy" id="90732"/>
    <lineage>
        <taxon>Bacteria</taxon>
        <taxon>Pseudomonadati</taxon>
        <taxon>Thermodesulfobacteriota</taxon>
        <taxon>Desulfobacteria</taxon>
        <taxon>Desulfobacterales</taxon>
        <taxon>Desulfobacteraceae</taxon>
        <taxon>Desulfobacula</taxon>
    </lineage>
</organism>
<dbReference type="SUPFAM" id="SSF102114">
    <property type="entry name" value="Radical SAM enzymes"/>
    <property type="match status" value="2"/>
</dbReference>
<keyword evidence="4" id="KW-0479">Metal-binding</keyword>
<feature type="domain" description="Radical SAM core" evidence="7">
    <location>
        <begin position="15"/>
        <end position="262"/>
    </location>
</feature>
<dbReference type="GO" id="GO:0051539">
    <property type="term" value="F:4 iron, 4 sulfur cluster binding"/>
    <property type="evidence" value="ECO:0007669"/>
    <property type="project" value="UniProtKB-KW"/>
</dbReference>
<evidence type="ECO:0000259" key="7">
    <source>
        <dbReference type="PROSITE" id="PS51918"/>
    </source>
</evidence>
<dbReference type="Gene3D" id="3.20.20.70">
    <property type="entry name" value="Aldolase class I"/>
    <property type="match status" value="1"/>
</dbReference>
<accession>A0A1H2DRY2</accession>
<evidence type="ECO:0000256" key="5">
    <source>
        <dbReference type="ARBA" id="ARBA00023004"/>
    </source>
</evidence>
<evidence type="ECO:0000256" key="3">
    <source>
        <dbReference type="ARBA" id="ARBA00022691"/>
    </source>
</evidence>
<dbReference type="Pfam" id="PF13186">
    <property type="entry name" value="SPASM"/>
    <property type="match status" value="1"/>
</dbReference>
<name>A0A1H2DRY2_9BACT</name>
<evidence type="ECO:0000256" key="2">
    <source>
        <dbReference type="ARBA" id="ARBA00022485"/>
    </source>
</evidence>
<evidence type="ECO:0000313" key="8">
    <source>
        <dbReference type="EMBL" id="SDT85544.1"/>
    </source>
</evidence>
<dbReference type="PROSITE" id="PS51918">
    <property type="entry name" value="RADICAL_SAM"/>
    <property type="match status" value="1"/>
</dbReference>
<dbReference type="SFLD" id="SFLDG01067">
    <property type="entry name" value="SPASM/twitch_domain_containing"/>
    <property type="match status" value="1"/>
</dbReference>
<comment type="cofactor">
    <cofactor evidence="1">
        <name>[4Fe-4S] cluster</name>
        <dbReference type="ChEBI" id="CHEBI:49883"/>
    </cofactor>
</comment>
<reference evidence="9" key="1">
    <citation type="submission" date="2016-10" db="EMBL/GenBank/DDBJ databases">
        <authorList>
            <person name="Varghese N."/>
            <person name="Submissions S."/>
        </authorList>
    </citation>
    <scope>NUCLEOTIDE SEQUENCE [LARGE SCALE GENOMIC DNA]</scope>
    <source>
        <strain evidence="9">DSM 3384</strain>
    </source>
</reference>
<dbReference type="PANTHER" id="PTHR43787">
    <property type="entry name" value="FEMO COFACTOR BIOSYNTHESIS PROTEIN NIFB-RELATED"/>
    <property type="match status" value="1"/>
</dbReference>
<gene>
    <name evidence="8" type="ORF">SAMN04487931_10244</name>
</gene>
<keyword evidence="3" id="KW-0949">S-adenosyl-L-methionine</keyword>
<evidence type="ECO:0000256" key="6">
    <source>
        <dbReference type="ARBA" id="ARBA00023014"/>
    </source>
</evidence>
<keyword evidence="5" id="KW-0408">Iron</keyword>
<dbReference type="InterPro" id="IPR007197">
    <property type="entry name" value="rSAM"/>
</dbReference>
<dbReference type="InterPro" id="IPR023885">
    <property type="entry name" value="4Fe4S-binding_SPASM_dom"/>
</dbReference>
<evidence type="ECO:0000256" key="1">
    <source>
        <dbReference type="ARBA" id="ARBA00001966"/>
    </source>
</evidence>
<evidence type="ECO:0000256" key="4">
    <source>
        <dbReference type="ARBA" id="ARBA00022723"/>
    </source>
</evidence>
<dbReference type="AlphaFoldDB" id="A0A1H2DRY2"/>
<dbReference type="GO" id="GO:0003824">
    <property type="term" value="F:catalytic activity"/>
    <property type="evidence" value="ECO:0007669"/>
    <property type="project" value="InterPro"/>
</dbReference>